<evidence type="ECO:0000313" key="3">
    <source>
        <dbReference type="Proteomes" id="UP000663843"/>
    </source>
</evidence>
<protein>
    <submittedName>
        <fullName evidence="2">Uncharacterized protein</fullName>
    </submittedName>
</protein>
<dbReference type="PANTHER" id="PTHR38846:SF1">
    <property type="entry name" value="C3H1-TYPE DOMAIN-CONTAINING PROTEIN"/>
    <property type="match status" value="1"/>
</dbReference>
<proteinExistence type="predicted"/>
<name>A0A8H3DGU4_9AGAM</name>
<accession>A0A8H3DGU4</accession>
<evidence type="ECO:0000313" key="2">
    <source>
        <dbReference type="EMBL" id="CAE6527529.1"/>
    </source>
</evidence>
<evidence type="ECO:0000256" key="1">
    <source>
        <dbReference type="SAM" id="MobiDB-lite"/>
    </source>
</evidence>
<dbReference type="Proteomes" id="UP000663843">
    <property type="component" value="Unassembled WGS sequence"/>
</dbReference>
<comment type="caution">
    <text evidence="2">The sequence shown here is derived from an EMBL/GenBank/DDBJ whole genome shotgun (WGS) entry which is preliminary data.</text>
</comment>
<organism evidence="2 3">
    <name type="scientific">Rhizoctonia solani</name>
    <dbReference type="NCBI Taxonomy" id="456999"/>
    <lineage>
        <taxon>Eukaryota</taxon>
        <taxon>Fungi</taxon>
        <taxon>Dikarya</taxon>
        <taxon>Basidiomycota</taxon>
        <taxon>Agaricomycotina</taxon>
        <taxon>Agaricomycetes</taxon>
        <taxon>Cantharellales</taxon>
        <taxon>Ceratobasidiaceae</taxon>
        <taxon>Rhizoctonia</taxon>
    </lineage>
</organism>
<gene>
    <name evidence="2" type="ORF">RDB_LOCUS174193</name>
</gene>
<reference evidence="2" key="1">
    <citation type="submission" date="2021-01" db="EMBL/GenBank/DDBJ databases">
        <authorList>
            <person name="Kaushik A."/>
        </authorList>
    </citation>
    <scope>NUCLEOTIDE SEQUENCE</scope>
    <source>
        <strain evidence="2">AG2-2IIIB</strain>
    </source>
</reference>
<dbReference type="PANTHER" id="PTHR38846">
    <property type="entry name" value="C3H1-TYPE DOMAIN-CONTAINING PROTEIN"/>
    <property type="match status" value="1"/>
</dbReference>
<feature type="region of interest" description="Disordered" evidence="1">
    <location>
        <begin position="1"/>
        <end position="27"/>
    </location>
</feature>
<sequence length="267" mass="31235">MFPRATSFRGGARGRGRGRGSGLGSPQPVLRTRFPPCCRHACKIQGYCELKVLEQEYGSLPQNNTRDWRVGRSHSDDSASRKEVLDDPRAFLKEFFGTYEVRHRQEQPRVMVYYYKYWRPVISEFYRMCWAFDWKKPENEEEPPNSDFVEARKKFSDALTQQFNALYGTAEDDLSSWQNLCCVLNLANIPEELEACRNLVTSVHVNIVDLVDTPVTHDPIVHFKNEEHLSIYTRHTRKKFPKDNLHSGDLLRFLLRKIDAYEPESRN</sequence>
<dbReference type="AlphaFoldDB" id="A0A8H3DGU4"/>
<dbReference type="EMBL" id="CAJMWT010007689">
    <property type="protein sequence ID" value="CAE6527529.1"/>
    <property type="molecule type" value="Genomic_DNA"/>
</dbReference>